<dbReference type="PROSITE" id="PS50198">
    <property type="entry name" value="PPIC_PPIASE_2"/>
    <property type="match status" value="1"/>
</dbReference>
<keyword evidence="8" id="KW-0697">Rotamase</keyword>
<comment type="cofactor">
    <cofactor evidence="1">
        <name>[4Fe-4S] cluster</name>
        <dbReference type="ChEBI" id="CHEBI:49883"/>
    </cofactor>
</comment>
<keyword evidence="5" id="KW-0479">Metal-binding</keyword>
<dbReference type="GO" id="GO:0035600">
    <property type="term" value="P:tRNA methylthiolation"/>
    <property type="evidence" value="ECO:0007669"/>
    <property type="project" value="TreeGrafter"/>
</dbReference>
<dbReference type="SMART" id="SM00729">
    <property type="entry name" value="Elp3"/>
    <property type="match status" value="1"/>
</dbReference>
<dbReference type="FunFam" id="3.80.30.20:FF:000001">
    <property type="entry name" value="tRNA-2-methylthio-N(6)-dimethylallyladenosine synthase 2"/>
    <property type="match status" value="1"/>
</dbReference>
<keyword evidence="7" id="KW-0411">Iron-sulfur</keyword>
<gene>
    <name evidence="13" type="ORF">IV203_038105</name>
</gene>
<feature type="domain" description="Radical SAM core" evidence="12">
    <location>
        <begin position="391"/>
        <end position="621"/>
    </location>
</feature>
<dbReference type="NCBIfam" id="TIGR01574">
    <property type="entry name" value="miaB-methiolase"/>
    <property type="match status" value="1"/>
</dbReference>
<evidence type="ECO:0000256" key="8">
    <source>
        <dbReference type="PROSITE-ProRule" id="PRU00278"/>
    </source>
</evidence>
<evidence type="ECO:0000313" key="14">
    <source>
        <dbReference type="Proteomes" id="UP000693970"/>
    </source>
</evidence>
<dbReference type="PANTHER" id="PTHR43020:SF2">
    <property type="entry name" value="MITOCHONDRIAL TRNA METHYLTHIOTRANSFERASE CDK5RAP1"/>
    <property type="match status" value="1"/>
</dbReference>
<evidence type="ECO:0000256" key="4">
    <source>
        <dbReference type="ARBA" id="ARBA00022691"/>
    </source>
</evidence>
<reference evidence="13" key="1">
    <citation type="journal article" date="2021" name="Sci. Rep.">
        <title>Diploid genomic architecture of Nitzschia inconspicua, an elite biomass production diatom.</title>
        <authorList>
            <person name="Oliver A."/>
            <person name="Podell S."/>
            <person name="Pinowska A."/>
            <person name="Traller J.C."/>
            <person name="Smith S.R."/>
            <person name="McClure R."/>
            <person name="Beliaev A."/>
            <person name="Bohutskyi P."/>
            <person name="Hill E.A."/>
            <person name="Rabines A."/>
            <person name="Zheng H."/>
            <person name="Allen L.Z."/>
            <person name="Kuo A."/>
            <person name="Grigoriev I.V."/>
            <person name="Allen A.E."/>
            <person name="Hazlebeck D."/>
            <person name="Allen E.E."/>
        </authorList>
    </citation>
    <scope>NUCLEOTIDE SEQUENCE</scope>
    <source>
        <strain evidence="13">Hildebrandi</strain>
    </source>
</reference>
<keyword evidence="4" id="KW-0949">S-adenosyl-L-methionine</keyword>
<dbReference type="Proteomes" id="UP000693970">
    <property type="component" value="Unassembled WGS sequence"/>
</dbReference>
<dbReference type="InterPro" id="IPR000297">
    <property type="entry name" value="PPIase_PpiC"/>
</dbReference>
<dbReference type="InterPro" id="IPR006463">
    <property type="entry name" value="MiaB_methiolase"/>
</dbReference>
<dbReference type="SFLD" id="SFLDG01061">
    <property type="entry name" value="methylthiotransferase"/>
    <property type="match status" value="1"/>
</dbReference>
<protein>
    <submittedName>
        <fullName evidence="13">tRNA-i6A37 thiotransferase enzyme MiaB</fullName>
    </submittedName>
</protein>
<dbReference type="GO" id="GO:0051539">
    <property type="term" value="F:4 iron, 4 sulfur cluster binding"/>
    <property type="evidence" value="ECO:0007669"/>
    <property type="project" value="UniProtKB-KW"/>
</dbReference>
<evidence type="ECO:0000256" key="6">
    <source>
        <dbReference type="ARBA" id="ARBA00023004"/>
    </source>
</evidence>
<dbReference type="PROSITE" id="PS51449">
    <property type="entry name" value="MTTASE_N"/>
    <property type="match status" value="1"/>
</dbReference>
<evidence type="ECO:0000256" key="2">
    <source>
        <dbReference type="ARBA" id="ARBA00009815"/>
    </source>
</evidence>
<dbReference type="Pfam" id="PF00919">
    <property type="entry name" value="UPF0004"/>
    <property type="match status" value="1"/>
</dbReference>
<dbReference type="InterPro" id="IPR023058">
    <property type="entry name" value="PPIase_PpiC_CS"/>
</dbReference>
<proteinExistence type="inferred from homology"/>
<dbReference type="SFLD" id="SFLDS00029">
    <property type="entry name" value="Radical_SAM"/>
    <property type="match status" value="1"/>
</dbReference>
<dbReference type="NCBIfam" id="TIGR00089">
    <property type="entry name" value="MiaB/RimO family radical SAM methylthiotransferase"/>
    <property type="match status" value="1"/>
</dbReference>
<keyword evidence="14" id="KW-1185">Reference proteome</keyword>
<feature type="domain" description="PpiC" evidence="9">
    <location>
        <begin position="105"/>
        <end position="209"/>
    </location>
</feature>
<dbReference type="InterPro" id="IPR013848">
    <property type="entry name" value="Methylthiotransferase_N"/>
</dbReference>
<dbReference type="SFLD" id="SFLDF00273">
    <property type="entry name" value="(dimethylallyl)adenosine_tRNA"/>
    <property type="match status" value="1"/>
</dbReference>
<dbReference type="Pfam" id="PF01938">
    <property type="entry name" value="TRAM"/>
    <property type="match status" value="1"/>
</dbReference>
<keyword evidence="8" id="KW-0413">Isomerase</keyword>
<sequence length="687" mass="76861">MMATPKMLQIYVVALYFTSIGFIQSSRAFVPSSDRTFITSCRKQQQHQQQQLACRTSRVRHNVATNDPQLEEKFALTPPSKYPTQRGATVDSRQIIATGAGRQYLTAVRLSHILFASEELADASLHELRTASISFEELAQQISLCSETRDSGGTIGWVTLDDPDGTKNEHLDALFPPKARQQAVQITTKPGDIVLVESLRGFHLVQTVDVMADVRKMAHLKQRRRKKTDTSGGVMSGALSGMFSSKDTGKDLTYKLETMGCQMNLADSERIEGQLQSLGIRPLDSDDDTDPDVVVLNTCSIREHAESKVYSYLGPHAKRKREGEDVAIVVAGCVAQQEGEQLLRRVPEVDLVMGPQYANRLSDFFEDIANGNQVVATEATHIMEDSSKPRRQSKVCAWVNVIYGCNERCAFCIVPTTRGVEQSRPLESIVQEVEELVEQGYKEVTLLGQNIDAYGRDMIPKRKFSDLLRIVGSIPGLERLRFVTSHPRYMSMSVVEEILNTPSVCESIHIPFQSGSNKILASMGRGHTREKYLHIVDRIRSRLPDASITADVIVGFPGETEEDFQDSLRLMDEVKFDSVNTAAYSPRPNTPAAAWENQIPDDVKEDRLQRINLLVKQHAKERRERMVGKTVEVLVEERNVRVPTKVTGRTRHNYIVHFDGDIDALQGELVNVHVNSCGAFYLSGTRV</sequence>
<organism evidence="13 14">
    <name type="scientific">Nitzschia inconspicua</name>
    <dbReference type="NCBI Taxonomy" id="303405"/>
    <lineage>
        <taxon>Eukaryota</taxon>
        <taxon>Sar</taxon>
        <taxon>Stramenopiles</taxon>
        <taxon>Ochrophyta</taxon>
        <taxon>Bacillariophyta</taxon>
        <taxon>Bacillariophyceae</taxon>
        <taxon>Bacillariophycidae</taxon>
        <taxon>Bacillariales</taxon>
        <taxon>Bacillariaceae</taxon>
        <taxon>Nitzschia</taxon>
    </lineage>
</organism>
<evidence type="ECO:0000256" key="7">
    <source>
        <dbReference type="ARBA" id="ARBA00023014"/>
    </source>
</evidence>
<dbReference type="AlphaFoldDB" id="A0A9K3PYR9"/>
<evidence type="ECO:0000256" key="1">
    <source>
        <dbReference type="ARBA" id="ARBA00001966"/>
    </source>
</evidence>
<evidence type="ECO:0000259" key="10">
    <source>
        <dbReference type="PROSITE" id="PS50926"/>
    </source>
</evidence>
<reference evidence="13" key="2">
    <citation type="submission" date="2021-04" db="EMBL/GenBank/DDBJ databases">
        <authorList>
            <person name="Podell S."/>
        </authorList>
    </citation>
    <scope>NUCLEOTIDE SEQUENCE</scope>
    <source>
        <strain evidence="13">Hildebrandi</strain>
    </source>
</reference>
<dbReference type="PROSITE" id="PS01096">
    <property type="entry name" value="PPIC_PPIASE_1"/>
    <property type="match status" value="1"/>
</dbReference>
<dbReference type="Pfam" id="PF04055">
    <property type="entry name" value="Radical_SAM"/>
    <property type="match status" value="1"/>
</dbReference>
<dbReference type="PANTHER" id="PTHR43020">
    <property type="entry name" value="CDK5 REGULATORY SUBUNIT-ASSOCIATED PROTEIN 1"/>
    <property type="match status" value="1"/>
</dbReference>
<feature type="domain" description="MTTase N-terminal" evidence="11">
    <location>
        <begin position="252"/>
        <end position="370"/>
    </location>
</feature>
<dbReference type="InterPro" id="IPR005839">
    <property type="entry name" value="Methylthiotransferase"/>
</dbReference>
<dbReference type="PROSITE" id="PS01278">
    <property type="entry name" value="MTTASE_RADICAL"/>
    <property type="match status" value="1"/>
</dbReference>
<accession>A0A9K3PYR9</accession>
<dbReference type="SFLD" id="SFLDG01082">
    <property type="entry name" value="B12-binding_domain_containing"/>
    <property type="match status" value="1"/>
</dbReference>
<feature type="domain" description="TRAM" evidence="10">
    <location>
        <begin position="624"/>
        <end position="687"/>
    </location>
</feature>
<evidence type="ECO:0000259" key="12">
    <source>
        <dbReference type="PROSITE" id="PS51918"/>
    </source>
</evidence>
<dbReference type="InterPro" id="IPR006638">
    <property type="entry name" value="Elp3/MiaA/NifB-like_rSAM"/>
</dbReference>
<dbReference type="EMBL" id="JAGRRH010000009">
    <property type="protein sequence ID" value="KAG7364902.1"/>
    <property type="molecule type" value="Genomic_DNA"/>
</dbReference>
<dbReference type="InterPro" id="IPR007197">
    <property type="entry name" value="rSAM"/>
</dbReference>
<dbReference type="HAMAP" id="MF_01864">
    <property type="entry name" value="tRNA_metthiotr_MiaB"/>
    <property type="match status" value="1"/>
</dbReference>
<name>A0A9K3PYR9_9STRA</name>
<comment type="similarity">
    <text evidence="2">Belongs to the methylthiotransferase family. MiaB subfamily.</text>
</comment>
<dbReference type="GO" id="GO:0035596">
    <property type="term" value="F:methylthiotransferase activity"/>
    <property type="evidence" value="ECO:0007669"/>
    <property type="project" value="InterPro"/>
</dbReference>
<dbReference type="Pfam" id="PF13616">
    <property type="entry name" value="Rotamase_3"/>
    <property type="match status" value="1"/>
</dbReference>
<evidence type="ECO:0000259" key="11">
    <source>
        <dbReference type="PROSITE" id="PS51449"/>
    </source>
</evidence>
<dbReference type="OrthoDB" id="190098at2759"/>
<keyword evidence="6" id="KW-0408">Iron</keyword>
<evidence type="ECO:0000259" key="9">
    <source>
        <dbReference type="PROSITE" id="PS50198"/>
    </source>
</evidence>
<dbReference type="InterPro" id="IPR002792">
    <property type="entry name" value="TRAM_dom"/>
</dbReference>
<dbReference type="CDD" id="cd01335">
    <property type="entry name" value="Radical_SAM"/>
    <property type="match status" value="1"/>
</dbReference>
<dbReference type="PROSITE" id="PS50926">
    <property type="entry name" value="TRAM"/>
    <property type="match status" value="1"/>
</dbReference>
<comment type="caution">
    <text evidence="13">The sequence shown here is derived from an EMBL/GenBank/DDBJ whole genome shotgun (WGS) entry which is preliminary data.</text>
</comment>
<evidence type="ECO:0000256" key="3">
    <source>
        <dbReference type="ARBA" id="ARBA00022485"/>
    </source>
</evidence>
<dbReference type="InterPro" id="IPR020612">
    <property type="entry name" value="Methylthiotransferase_CS"/>
</dbReference>
<evidence type="ECO:0000313" key="13">
    <source>
        <dbReference type="EMBL" id="KAG7364902.1"/>
    </source>
</evidence>
<dbReference type="GO" id="GO:0003755">
    <property type="term" value="F:peptidyl-prolyl cis-trans isomerase activity"/>
    <property type="evidence" value="ECO:0007669"/>
    <property type="project" value="UniProtKB-KW"/>
</dbReference>
<dbReference type="FunFam" id="3.40.50.12160:FF:000003">
    <property type="entry name" value="CDK5 regulatory subunit-associated protein 1"/>
    <property type="match status" value="1"/>
</dbReference>
<evidence type="ECO:0000256" key="5">
    <source>
        <dbReference type="ARBA" id="ARBA00022723"/>
    </source>
</evidence>
<dbReference type="GO" id="GO:0046872">
    <property type="term" value="F:metal ion binding"/>
    <property type="evidence" value="ECO:0007669"/>
    <property type="project" value="UniProtKB-KW"/>
</dbReference>
<keyword evidence="3" id="KW-0004">4Fe-4S</keyword>
<dbReference type="PROSITE" id="PS51918">
    <property type="entry name" value="RADICAL_SAM"/>
    <property type="match status" value="1"/>
</dbReference>